<accession>A0A4Q0RRB9</accession>
<name>A0A4Q0RRB9_9BRAD</name>
<keyword evidence="3" id="KW-1185">Reference proteome</keyword>
<keyword evidence="1" id="KW-1133">Transmembrane helix</keyword>
<dbReference type="EMBL" id="LBJQ01000094">
    <property type="protein sequence ID" value="RXH21517.1"/>
    <property type="molecule type" value="Genomic_DNA"/>
</dbReference>
<reference evidence="2 3" key="1">
    <citation type="submission" date="2015-04" db="EMBL/GenBank/DDBJ databases">
        <title>Comparative genomics of rhizobia nodulating Arachis hypogaea in China.</title>
        <authorList>
            <person name="Li Y."/>
        </authorList>
    </citation>
    <scope>NUCLEOTIDE SEQUENCE [LARGE SCALE GENOMIC DNA]</scope>
    <source>
        <strain evidence="2 3">CCBAU 51757</strain>
    </source>
</reference>
<feature type="transmembrane region" description="Helical" evidence="1">
    <location>
        <begin position="80"/>
        <end position="100"/>
    </location>
</feature>
<dbReference type="AlphaFoldDB" id="A0A4Q0RRB9"/>
<sequence>MRSENVATTSVSKDRFTMWPTALACCFPMILIILWSGPFDLAFLGVPVLFITWTCSAMLAFGMAIFSVSARQWWRAVSMSVLPLATLGVIANAGIVWSLAMETGERIHFQAMRRSYLEDVSKLPSSGEPRFAIWHWGGFGIGHAVVYDESDEIVSPEQSSAWKKRVANTEVGSCGAWGSPLGNHFYLIRTGC</sequence>
<evidence type="ECO:0000313" key="3">
    <source>
        <dbReference type="Proteomes" id="UP000289546"/>
    </source>
</evidence>
<feature type="transmembrane region" description="Helical" evidence="1">
    <location>
        <begin position="41"/>
        <end position="68"/>
    </location>
</feature>
<protein>
    <submittedName>
        <fullName evidence="2">Uncharacterized protein</fullName>
    </submittedName>
</protein>
<gene>
    <name evidence="2" type="ORF">XH99_36475</name>
</gene>
<feature type="transmembrane region" description="Helical" evidence="1">
    <location>
        <begin position="16"/>
        <end position="35"/>
    </location>
</feature>
<evidence type="ECO:0000313" key="2">
    <source>
        <dbReference type="EMBL" id="RXH21517.1"/>
    </source>
</evidence>
<keyword evidence="1" id="KW-0472">Membrane</keyword>
<comment type="caution">
    <text evidence="2">The sequence shown here is derived from an EMBL/GenBank/DDBJ whole genome shotgun (WGS) entry which is preliminary data.</text>
</comment>
<evidence type="ECO:0000256" key="1">
    <source>
        <dbReference type="SAM" id="Phobius"/>
    </source>
</evidence>
<organism evidence="2 3">
    <name type="scientific">Bradyrhizobium nanningense</name>
    <dbReference type="NCBI Taxonomy" id="1325118"/>
    <lineage>
        <taxon>Bacteria</taxon>
        <taxon>Pseudomonadati</taxon>
        <taxon>Pseudomonadota</taxon>
        <taxon>Alphaproteobacteria</taxon>
        <taxon>Hyphomicrobiales</taxon>
        <taxon>Nitrobacteraceae</taxon>
        <taxon>Bradyrhizobium</taxon>
    </lineage>
</organism>
<dbReference type="Proteomes" id="UP000289546">
    <property type="component" value="Unassembled WGS sequence"/>
</dbReference>
<proteinExistence type="predicted"/>
<keyword evidence="1" id="KW-0812">Transmembrane</keyword>